<evidence type="ECO:0000313" key="1">
    <source>
        <dbReference type="EMBL" id="OCL13181.1"/>
    </source>
</evidence>
<dbReference type="AlphaFoldDB" id="A0A8E2FAQ8"/>
<gene>
    <name evidence="1" type="ORF">AOQ84DRAFT_122654</name>
</gene>
<name>A0A8E2FAQ8_9PEZI</name>
<dbReference type="PANTHER" id="PTHR33112">
    <property type="entry name" value="DOMAIN PROTEIN, PUTATIVE-RELATED"/>
    <property type="match status" value="1"/>
</dbReference>
<dbReference type="PANTHER" id="PTHR33112:SF10">
    <property type="entry name" value="TOL"/>
    <property type="match status" value="1"/>
</dbReference>
<protein>
    <submittedName>
        <fullName evidence="1">Uncharacterized protein</fullName>
    </submittedName>
</protein>
<proteinExistence type="predicted"/>
<reference evidence="1 2" key="1">
    <citation type="journal article" date="2016" name="Nat. Commun.">
        <title>Ectomycorrhizal ecology is imprinted in the genome of the dominant symbiotic fungus Cenococcum geophilum.</title>
        <authorList>
            <consortium name="DOE Joint Genome Institute"/>
            <person name="Peter M."/>
            <person name="Kohler A."/>
            <person name="Ohm R.A."/>
            <person name="Kuo A."/>
            <person name="Krutzmann J."/>
            <person name="Morin E."/>
            <person name="Arend M."/>
            <person name="Barry K.W."/>
            <person name="Binder M."/>
            <person name="Choi C."/>
            <person name="Clum A."/>
            <person name="Copeland A."/>
            <person name="Grisel N."/>
            <person name="Haridas S."/>
            <person name="Kipfer T."/>
            <person name="LaButti K."/>
            <person name="Lindquist E."/>
            <person name="Lipzen A."/>
            <person name="Maire R."/>
            <person name="Meier B."/>
            <person name="Mihaltcheva S."/>
            <person name="Molinier V."/>
            <person name="Murat C."/>
            <person name="Poggeler S."/>
            <person name="Quandt C.A."/>
            <person name="Sperisen C."/>
            <person name="Tritt A."/>
            <person name="Tisserant E."/>
            <person name="Crous P.W."/>
            <person name="Henrissat B."/>
            <person name="Nehls U."/>
            <person name="Egli S."/>
            <person name="Spatafora J.W."/>
            <person name="Grigoriev I.V."/>
            <person name="Martin F.M."/>
        </authorList>
    </citation>
    <scope>NUCLEOTIDE SEQUENCE [LARGE SCALE GENOMIC DNA]</scope>
    <source>
        <strain evidence="1 2">CBS 207.34</strain>
    </source>
</reference>
<evidence type="ECO:0000313" key="2">
    <source>
        <dbReference type="Proteomes" id="UP000250140"/>
    </source>
</evidence>
<dbReference type="Proteomes" id="UP000250140">
    <property type="component" value="Unassembled WGS sequence"/>
</dbReference>
<organism evidence="1 2">
    <name type="scientific">Glonium stellatum</name>
    <dbReference type="NCBI Taxonomy" id="574774"/>
    <lineage>
        <taxon>Eukaryota</taxon>
        <taxon>Fungi</taxon>
        <taxon>Dikarya</taxon>
        <taxon>Ascomycota</taxon>
        <taxon>Pezizomycotina</taxon>
        <taxon>Dothideomycetes</taxon>
        <taxon>Pleosporomycetidae</taxon>
        <taxon>Gloniales</taxon>
        <taxon>Gloniaceae</taxon>
        <taxon>Glonium</taxon>
    </lineage>
</organism>
<dbReference type="OrthoDB" id="3661438at2759"/>
<keyword evidence="2" id="KW-1185">Reference proteome</keyword>
<sequence length="230" mass="25694">MVYDRMLYDNPAGNSLANTCDKLPTISGLASQYRCSELGDYLAGTWSKHLLSMLLWTKASDWPARRRRPSSYIAPSWSWASLVGPVIWNLEGPHSLSDPGNYVAEIIEAKCETSPDDEFGSVYSGYLIISSPYMFLGVRIESGRRPTVDHESISSCLLDSDPVNGRYEVENGEEVTCLFLRKLRGFSYQGILIKPVDSTCTSYVRVGSVLVVRGRFNQLPKLLLGKIRII</sequence>
<dbReference type="EMBL" id="KV748771">
    <property type="protein sequence ID" value="OCL13181.1"/>
    <property type="molecule type" value="Genomic_DNA"/>
</dbReference>
<accession>A0A8E2FAQ8</accession>